<dbReference type="Proteomes" id="UP000509626">
    <property type="component" value="Plasmid unnamed1"/>
</dbReference>
<keyword evidence="2" id="KW-0614">Plasmid</keyword>
<gene>
    <name evidence="2" type="ORF">HUG12_21040</name>
</gene>
<evidence type="ECO:0000313" key="2">
    <source>
        <dbReference type="EMBL" id="QLG64271.1"/>
    </source>
</evidence>
<keyword evidence="1" id="KW-0472">Membrane</keyword>
<dbReference type="OrthoDB" id="303178at2157"/>
<keyword evidence="1" id="KW-0812">Transmembrane</keyword>
<dbReference type="KEGG" id="halu:HUG12_21040"/>
<keyword evidence="3" id="KW-1185">Reference proteome</keyword>
<reference evidence="2 3" key="1">
    <citation type="submission" date="2020-06" db="EMBL/GenBank/DDBJ databases">
        <title>NJ-3-1, isolated from saline soil.</title>
        <authorList>
            <person name="Cui H.L."/>
            <person name="Shi X."/>
        </authorList>
    </citation>
    <scope>NUCLEOTIDE SEQUENCE [LARGE SCALE GENOMIC DNA]</scope>
    <source>
        <strain evidence="2 3">NJ-3-1</strain>
        <plasmid evidence="2 3">unnamed1</plasmid>
    </source>
</reference>
<dbReference type="EMBL" id="CP058580">
    <property type="protein sequence ID" value="QLG64271.1"/>
    <property type="molecule type" value="Genomic_DNA"/>
</dbReference>
<proteinExistence type="predicted"/>
<geneLocation type="plasmid" evidence="2 3">
    <name>unnamed1</name>
</geneLocation>
<evidence type="ECO:0000313" key="3">
    <source>
        <dbReference type="Proteomes" id="UP000509626"/>
    </source>
</evidence>
<protein>
    <submittedName>
        <fullName evidence="2">Zinc ribbon domain-containing protein</fullName>
    </submittedName>
</protein>
<dbReference type="AlphaFoldDB" id="A0A7D5LDQ2"/>
<sequence length="89" mass="9257">MFPRSLLSELAKPLLAIPVLAAVFLLIVTGPLGWVMLALFLLAGLAVRAAWTDDADAVPEKVNCPDCGARVAAGRDACDYCGASLDSPT</sequence>
<keyword evidence="1" id="KW-1133">Transmembrane helix</keyword>
<dbReference type="RefSeq" id="WP_179270853.1">
    <property type="nucleotide sequence ID" value="NZ_CP058580.1"/>
</dbReference>
<organism evidence="2 3">
    <name type="scientific">Halorarum salinum</name>
    <dbReference type="NCBI Taxonomy" id="2743089"/>
    <lineage>
        <taxon>Archaea</taxon>
        <taxon>Methanobacteriati</taxon>
        <taxon>Methanobacteriota</taxon>
        <taxon>Stenosarchaea group</taxon>
        <taxon>Halobacteria</taxon>
        <taxon>Halobacteriales</taxon>
        <taxon>Haloferacaceae</taxon>
        <taxon>Halorarum</taxon>
    </lineage>
</organism>
<name>A0A7D5LDQ2_9EURY</name>
<feature type="transmembrane region" description="Helical" evidence="1">
    <location>
        <begin position="15"/>
        <end position="42"/>
    </location>
</feature>
<accession>A0A7D5LDQ2</accession>
<dbReference type="GeneID" id="56040001"/>
<evidence type="ECO:0000256" key="1">
    <source>
        <dbReference type="SAM" id="Phobius"/>
    </source>
</evidence>